<evidence type="ECO:0000256" key="1">
    <source>
        <dbReference type="SAM" id="MobiDB-lite"/>
    </source>
</evidence>
<gene>
    <name evidence="3" type="ORF">ACTIVE_3107</name>
</gene>
<feature type="transmembrane region" description="Helical" evidence="2">
    <location>
        <begin position="100"/>
        <end position="129"/>
    </location>
</feature>
<dbReference type="Proteomes" id="UP000501240">
    <property type="component" value="Chromosome"/>
</dbReference>
<sequence length="382" mass="39409">MTMRRMFMMSGGSLVPLAVLAVLIGNQWVVDAITKSGFDLGKGIGPLVARLLFLSWRFTPPHGLSWRYVLTLDFTTLLVLAGTALLAAAGARALDPARGLVGALITGWWAVIVAGGVAGFVYGLLQNWALGFHTMSMSNSIFNGIEKGAGAGLLYGWLAGAGALAGFLVGRPRGQAAPQQFGQYAPQQPYGAGRQPYAGQQPYGTQQAGPAQQPYAQQGYAPQPYGQQPYGMPPGVPQQGAQPPMPTAGDRPALPPSHPAAVPYVPPARPAQSPGWEGVPVPPQPGAPAAQPAPPAAPAAEPAGAAAQEPEAAGAKEEEEPPAPEAEAAAPAGAAPEGAAPQSAAARTEDEDDDEDDDLADRTMVDRKPDLPRDPDPMPPPQ</sequence>
<evidence type="ECO:0000313" key="3">
    <source>
        <dbReference type="EMBL" id="QKG21469.1"/>
    </source>
</evidence>
<dbReference type="RefSeq" id="WP_173095733.1">
    <property type="nucleotide sequence ID" value="NZ_CP053892.1"/>
</dbReference>
<feature type="compositionally biased region" description="Pro residues" evidence="1">
    <location>
        <begin position="253"/>
        <end position="269"/>
    </location>
</feature>
<accession>A0A7D4ANU9</accession>
<keyword evidence="2" id="KW-0472">Membrane</keyword>
<dbReference type="AlphaFoldDB" id="A0A7D4ANU9"/>
<feature type="transmembrane region" description="Helical" evidence="2">
    <location>
        <begin position="149"/>
        <end position="170"/>
    </location>
</feature>
<evidence type="ECO:0000313" key="4">
    <source>
        <dbReference type="Proteomes" id="UP000501240"/>
    </source>
</evidence>
<dbReference type="EMBL" id="CP053892">
    <property type="protein sequence ID" value="QKG21469.1"/>
    <property type="molecule type" value="Genomic_DNA"/>
</dbReference>
<reference evidence="3 4" key="1">
    <citation type="submission" date="2020-05" db="EMBL/GenBank/DDBJ databases">
        <title>Actinomadura verrucosospora NRRL-B18236 (PFL_A860) Genome sequencing and assembly.</title>
        <authorList>
            <person name="Samborskyy M."/>
        </authorList>
    </citation>
    <scope>NUCLEOTIDE SEQUENCE [LARGE SCALE GENOMIC DNA]</scope>
    <source>
        <strain evidence="3 4">NRRL:B18236</strain>
    </source>
</reference>
<protein>
    <submittedName>
        <fullName evidence="3">Uncharacterized protein</fullName>
    </submittedName>
</protein>
<feature type="compositionally biased region" description="Acidic residues" evidence="1">
    <location>
        <begin position="349"/>
        <end position="359"/>
    </location>
</feature>
<keyword evidence="2" id="KW-0812">Transmembrane</keyword>
<feature type="region of interest" description="Disordered" evidence="1">
    <location>
        <begin position="183"/>
        <end position="382"/>
    </location>
</feature>
<organism evidence="3 4">
    <name type="scientific">Actinomadura verrucosospora</name>
    <dbReference type="NCBI Taxonomy" id="46165"/>
    <lineage>
        <taxon>Bacteria</taxon>
        <taxon>Bacillati</taxon>
        <taxon>Actinomycetota</taxon>
        <taxon>Actinomycetes</taxon>
        <taxon>Streptosporangiales</taxon>
        <taxon>Thermomonosporaceae</taxon>
        <taxon>Actinomadura</taxon>
    </lineage>
</organism>
<feature type="compositionally biased region" description="Low complexity" evidence="1">
    <location>
        <begin position="195"/>
        <end position="230"/>
    </location>
</feature>
<feature type="compositionally biased region" description="Basic and acidic residues" evidence="1">
    <location>
        <begin position="360"/>
        <end position="376"/>
    </location>
</feature>
<feature type="compositionally biased region" description="Pro residues" evidence="1">
    <location>
        <begin position="280"/>
        <end position="297"/>
    </location>
</feature>
<evidence type="ECO:0000256" key="2">
    <source>
        <dbReference type="SAM" id="Phobius"/>
    </source>
</evidence>
<keyword evidence="4" id="KW-1185">Reference proteome</keyword>
<keyword evidence="2" id="KW-1133">Transmembrane helix</keyword>
<feature type="transmembrane region" description="Helical" evidence="2">
    <location>
        <begin position="66"/>
        <end position="88"/>
    </location>
</feature>
<feature type="compositionally biased region" description="Low complexity" evidence="1">
    <location>
        <begin position="325"/>
        <end position="346"/>
    </location>
</feature>
<proteinExistence type="predicted"/>
<name>A0A7D4ANU9_ACTVE</name>
<feature type="compositionally biased region" description="Low complexity" evidence="1">
    <location>
        <begin position="298"/>
        <end position="313"/>
    </location>
</feature>